<reference evidence="1 2" key="1">
    <citation type="submission" date="2014-04" db="EMBL/GenBank/DDBJ databases">
        <authorList>
            <consortium name="DOE Joint Genome Institute"/>
            <person name="Kuo A."/>
            <person name="Gay G."/>
            <person name="Dore J."/>
            <person name="Kohler A."/>
            <person name="Nagy L.G."/>
            <person name="Floudas D."/>
            <person name="Copeland A."/>
            <person name="Barry K.W."/>
            <person name="Cichocki N."/>
            <person name="Veneault-Fourrey C."/>
            <person name="LaButti K."/>
            <person name="Lindquist E.A."/>
            <person name="Lipzen A."/>
            <person name="Lundell T."/>
            <person name="Morin E."/>
            <person name="Murat C."/>
            <person name="Sun H."/>
            <person name="Tunlid A."/>
            <person name="Henrissat B."/>
            <person name="Grigoriev I.V."/>
            <person name="Hibbett D.S."/>
            <person name="Martin F."/>
            <person name="Nordberg H.P."/>
            <person name="Cantor M.N."/>
            <person name="Hua S.X."/>
        </authorList>
    </citation>
    <scope>NUCLEOTIDE SEQUENCE [LARGE SCALE GENOMIC DNA]</scope>
    <source>
        <strain evidence="2">h7</strain>
    </source>
</reference>
<sequence length="512" mass="58955">MTRQCLRCIPNKKILRPARCVALDGSGNPCSACTEDIELERELENLEIMIEKIHTKRRAVRTAMNQNHDPFIHKFPPEIASHIFMQYAPPGGLYFDAYERRTPLQLGAVCQKWRQLAWRTPQIWSWLNIKLDPDPFPSQILAEYLQRSASLPLTIGLRPYSGLVIADNIYRKAIDILNKHSSRWRVLHSTIPARHLHRLRGSTEGNILQRLVLRPFKEINGYYDDSTVAPFRMKCKPSPTHLTLAKQRLAKVDITWNYLTNAEIEYIGVDECFELMRRAPLLENLKFLGIITSSGDFPIPAAKVILHHLNRLAIWDISEEFVVAGILDSMCAPSLKYWDYRMPLAPACLTKNMVTFINQSSFSLETLEVSGSPHFYDHLHQVLDHLSSLKSLTLGFRYRSKSPTNELLNRLCTSTESSPFLPLLQTLEFDPQFTFPWESLPRLFSSSNRQSLTVIVEQRIGPRLTNEVNDKLLELVDEGFDLNIFRDDVDVLEEYRQKRSQATHQEIALSSD</sequence>
<dbReference type="OrthoDB" id="2269034at2759"/>
<gene>
    <name evidence="1" type="ORF">M413DRAFT_442310</name>
</gene>
<protein>
    <submittedName>
        <fullName evidence="1">Uncharacterized protein</fullName>
    </submittedName>
</protein>
<accession>A0A0C3CA38</accession>
<name>A0A0C3CA38_HEBCY</name>
<dbReference type="Proteomes" id="UP000053424">
    <property type="component" value="Unassembled WGS sequence"/>
</dbReference>
<dbReference type="HOGENOM" id="CLU_018544_14_1_1"/>
<keyword evidence="2" id="KW-1185">Reference proteome</keyword>
<dbReference type="AlphaFoldDB" id="A0A0C3CA38"/>
<organism evidence="1 2">
    <name type="scientific">Hebeloma cylindrosporum</name>
    <dbReference type="NCBI Taxonomy" id="76867"/>
    <lineage>
        <taxon>Eukaryota</taxon>
        <taxon>Fungi</taxon>
        <taxon>Dikarya</taxon>
        <taxon>Basidiomycota</taxon>
        <taxon>Agaricomycotina</taxon>
        <taxon>Agaricomycetes</taxon>
        <taxon>Agaricomycetidae</taxon>
        <taxon>Agaricales</taxon>
        <taxon>Agaricineae</taxon>
        <taxon>Hymenogastraceae</taxon>
        <taxon>Hebeloma</taxon>
    </lineage>
</organism>
<proteinExistence type="predicted"/>
<dbReference type="EMBL" id="KN831772">
    <property type="protein sequence ID" value="KIM45660.1"/>
    <property type="molecule type" value="Genomic_DNA"/>
</dbReference>
<evidence type="ECO:0000313" key="1">
    <source>
        <dbReference type="EMBL" id="KIM45660.1"/>
    </source>
</evidence>
<reference evidence="2" key="2">
    <citation type="submission" date="2015-01" db="EMBL/GenBank/DDBJ databases">
        <title>Evolutionary Origins and Diversification of the Mycorrhizal Mutualists.</title>
        <authorList>
            <consortium name="DOE Joint Genome Institute"/>
            <consortium name="Mycorrhizal Genomics Consortium"/>
            <person name="Kohler A."/>
            <person name="Kuo A."/>
            <person name="Nagy L.G."/>
            <person name="Floudas D."/>
            <person name="Copeland A."/>
            <person name="Barry K.W."/>
            <person name="Cichocki N."/>
            <person name="Veneault-Fourrey C."/>
            <person name="LaButti K."/>
            <person name="Lindquist E.A."/>
            <person name="Lipzen A."/>
            <person name="Lundell T."/>
            <person name="Morin E."/>
            <person name="Murat C."/>
            <person name="Riley R."/>
            <person name="Ohm R."/>
            <person name="Sun H."/>
            <person name="Tunlid A."/>
            <person name="Henrissat B."/>
            <person name="Grigoriev I.V."/>
            <person name="Hibbett D.S."/>
            <person name="Martin F."/>
        </authorList>
    </citation>
    <scope>NUCLEOTIDE SEQUENCE [LARGE SCALE GENOMIC DNA]</scope>
    <source>
        <strain evidence="2">h7</strain>
    </source>
</reference>
<evidence type="ECO:0000313" key="2">
    <source>
        <dbReference type="Proteomes" id="UP000053424"/>
    </source>
</evidence>